<evidence type="ECO:0000313" key="1">
    <source>
        <dbReference type="EMBL" id="CEK62472.1"/>
    </source>
</evidence>
<accession>A0A0B6Z266</accession>
<organism evidence="1">
    <name type="scientific">Arion vulgaris</name>
    <dbReference type="NCBI Taxonomy" id="1028688"/>
    <lineage>
        <taxon>Eukaryota</taxon>
        <taxon>Metazoa</taxon>
        <taxon>Spiralia</taxon>
        <taxon>Lophotrochozoa</taxon>
        <taxon>Mollusca</taxon>
        <taxon>Gastropoda</taxon>
        <taxon>Heterobranchia</taxon>
        <taxon>Euthyneura</taxon>
        <taxon>Panpulmonata</taxon>
        <taxon>Eupulmonata</taxon>
        <taxon>Stylommatophora</taxon>
        <taxon>Helicina</taxon>
        <taxon>Arionoidea</taxon>
        <taxon>Arionidae</taxon>
        <taxon>Arion</taxon>
    </lineage>
</organism>
<dbReference type="AlphaFoldDB" id="A0A0B6Z266"/>
<reference evidence="1" key="1">
    <citation type="submission" date="2014-12" db="EMBL/GenBank/DDBJ databases">
        <title>Insight into the proteome of Arion vulgaris.</title>
        <authorList>
            <person name="Aradska J."/>
            <person name="Bulat T."/>
            <person name="Smidak R."/>
            <person name="Sarate P."/>
            <person name="Gangsoo J."/>
            <person name="Sialana F."/>
            <person name="Bilban M."/>
            <person name="Lubec G."/>
        </authorList>
    </citation>
    <scope>NUCLEOTIDE SEQUENCE</scope>
    <source>
        <tissue evidence="1">Skin</tissue>
    </source>
</reference>
<sequence length="70" mass="8388">MRYIEIGRLGMTWLRVYDPIQVKQQIERKRVCWQVINTLCSLSNLWPPSAHCQQEMAIELRKLKEEQAET</sequence>
<gene>
    <name evidence="1" type="primary">ORF45258</name>
</gene>
<proteinExistence type="predicted"/>
<name>A0A0B6Z266_9EUPU</name>
<dbReference type="EMBL" id="HACG01015607">
    <property type="protein sequence ID" value="CEK62472.1"/>
    <property type="molecule type" value="Transcribed_RNA"/>
</dbReference>
<protein>
    <submittedName>
        <fullName evidence="1">Uncharacterized protein</fullName>
    </submittedName>
</protein>